<dbReference type="Gene3D" id="3.40.50.1820">
    <property type="entry name" value="alpha/beta hydrolase"/>
    <property type="match status" value="1"/>
</dbReference>
<dbReference type="Pfam" id="PF07859">
    <property type="entry name" value="Abhydrolase_3"/>
    <property type="match status" value="2"/>
</dbReference>
<dbReference type="GO" id="GO:0016787">
    <property type="term" value="F:hydrolase activity"/>
    <property type="evidence" value="ECO:0007669"/>
    <property type="project" value="UniProtKB-KW"/>
</dbReference>
<evidence type="ECO:0000313" key="4">
    <source>
        <dbReference type="EMBL" id="EEH58251.1"/>
    </source>
</evidence>
<dbReference type="STRING" id="564608.C1MRF9"/>
<organism evidence="5">
    <name type="scientific">Micromonas pusilla (strain CCMP1545)</name>
    <name type="common">Picoplanktonic green alga</name>
    <dbReference type="NCBI Taxonomy" id="564608"/>
    <lineage>
        <taxon>Eukaryota</taxon>
        <taxon>Viridiplantae</taxon>
        <taxon>Chlorophyta</taxon>
        <taxon>Mamiellophyceae</taxon>
        <taxon>Mamiellales</taxon>
        <taxon>Mamiellaceae</taxon>
        <taxon>Micromonas</taxon>
    </lineage>
</organism>
<feature type="domain" description="Alpha/beta hydrolase fold-3" evidence="3">
    <location>
        <begin position="276"/>
        <end position="378"/>
    </location>
</feature>
<dbReference type="PANTHER" id="PTHR48081">
    <property type="entry name" value="AB HYDROLASE SUPERFAMILY PROTEIN C4A8.06C"/>
    <property type="match status" value="1"/>
</dbReference>
<evidence type="ECO:0000256" key="2">
    <source>
        <dbReference type="SAM" id="MobiDB-lite"/>
    </source>
</evidence>
<dbReference type="RefSeq" id="XP_003058300.1">
    <property type="nucleotide sequence ID" value="XM_003058254.1"/>
</dbReference>
<feature type="region of interest" description="Disordered" evidence="2">
    <location>
        <begin position="619"/>
        <end position="648"/>
    </location>
</feature>
<sequence length="648" mass="72726">MPPRTLRRVPSNPTIMSWFEDERAKVSFARTMRTFSTMPAEFARAHLTARGVNVDENASAAELRGRLLRALSDEVFAEHHRGRKDIIARCEPAAPPETVTGDDMRAHLATVHGASVDHQTMNERATDEDEVRRVYELVTSGRLDPEPLKHGRRFEIIDAVVDWPLVVMLSAVTKDTDVGEDFVKPWHEAAAEGHEATRRHLSRAVNLAAERAARGTKHFYEQTPEEIRAARRASYAHSPRCESMTIAGVKCAVFRPDPKAWFKVPFKGYSPRGIYLLFHGGGWVFGDAHGQNDQRLETMADELGIVVIVPDYRKAPEHPYPAPLDDCEAVAKWVEENGETWFRDADDDGRRPFMLIMGGESAGANLCACTLFRRRDADVRRRIRAAKDAAGSMRDLMTRGSPDGQVNFELDEATKEVYVQLARGSCCWKLVNLVYGIYDLNGTPSVKAFGERRLVETAKDLAFFADCYCPNEKKRSDPDVSPLNVEDEWLAQFPLPPAIFTVGTEDALLDDTLLMYRKWRDAGHDAILDVWPDAPHGVGHFGAHESTALGVACLRKIHLSFVGYIEQFRRHGVARHPDDEGEIEPRPVKNEYGEYPKRPIVNPEFAAFSERDLMKSTLFGGDGNGSTFRPGRDKHDGPMIPQMVPDID</sequence>
<dbReference type="SUPFAM" id="SSF53474">
    <property type="entry name" value="alpha/beta-Hydrolases"/>
    <property type="match status" value="1"/>
</dbReference>
<dbReference type="Proteomes" id="UP000001876">
    <property type="component" value="Unassembled WGS sequence"/>
</dbReference>
<keyword evidence="1" id="KW-0378">Hydrolase</keyword>
<dbReference type="InterPro" id="IPR013094">
    <property type="entry name" value="AB_hydrolase_3"/>
</dbReference>
<keyword evidence="5" id="KW-1185">Reference proteome</keyword>
<gene>
    <name evidence="4" type="ORF">MICPUCDRAFT_47170</name>
</gene>
<dbReference type="OrthoDB" id="408631at2759"/>
<dbReference type="GeneID" id="9683359"/>
<dbReference type="InterPro" id="IPR050300">
    <property type="entry name" value="GDXG_lipolytic_enzyme"/>
</dbReference>
<accession>C1MRF9</accession>
<dbReference type="eggNOG" id="KOG1515">
    <property type="taxonomic scope" value="Eukaryota"/>
</dbReference>
<dbReference type="AlphaFoldDB" id="C1MRF9"/>
<dbReference type="EMBL" id="GG663738">
    <property type="protein sequence ID" value="EEH58251.1"/>
    <property type="molecule type" value="Genomic_DNA"/>
</dbReference>
<evidence type="ECO:0000256" key="1">
    <source>
        <dbReference type="ARBA" id="ARBA00022801"/>
    </source>
</evidence>
<evidence type="ECO:0000259" key="3">
    <source>
        <dbReference type="Pfam" id="PF07859"/>
    </source>
</evidence>
<protein>
    <submittedName>
        <fullName evidence="4">Predicted protein</fullName>
    </submittedName>
</protein>
<name>C1MRF9_MICPC</name>
<evidence type="ECO:0000313" key="5">
    <source>
        <dbReference type="Proteomes" id="UP000001876"/>
    </source>
</evidence>
<dbReference type="KEGG" id="mpp:MICPUCDRAFT_47170"/>
<feature type="region of interest" description="Disordered" evidence="2">
    <location>
        <begin position="576"/>
        <end position="595"/>
    </location>
</feature>
<feature type="domain" description="Alpha/beta hydrolase fold-3" evidence="3">
    <location>
        <begin position="424"/>
        <end position="538"/>
    </location>
</feature>
<proteinExistence type="predicted"/>
<dbReference type="InterPro" id="IPR029058">
    <property type="entry name" value="AB_hydrolase_fold"/>
</dbReference>
<reference evidence="4 5" key="1">
    <citation type="journal article" date="2009" name="Science">
        <title>Green evolution and dynamic adaptations revealed by genomes of the marine picoeukaryotes Micromonas.</title>
        <authorList>
            <person name="Worden A.Z."/>
            <person name="Lee J.H."/>
            <person name="Mock T."/>
            <person name="Rouze P."/>
            <person name="Simmons M.P."/>
            <person name="Aerts A.L."/>
            <person name="Allen A.E."/>
            <person name="Cuvelier M.L."/>
            <person name="Derelle E."/>
            <person name="Everett M.V."/>
            <person name="Foulon E."/>
            <person name="Grimwood J."/>
            <person name="Gundlach H."/>
            <person name="Henrissat B."/>
            <person name="Napoli C."/>
            <person name="McDonald S.M."/>
            <person name="Parker M.S."/>
            <person name="Rombauts S."/>
            <person name="Salamov A."/>
            <person name="Von Dassow P."/>
            <person name="Badger J.H."/>
            <person name="Coutinho P.M."/>
            <person name="Demir E."/>
            <person name="Dubchak I."/>
            <person name="Gentemann C."/>
            <person name="Eikrem W."/>
            <person name="Gready J.E."/>
            <person name="John U."/>
            <person name="Lanier W."/>
            <person name="Lindquist E.A."/>
            <person name="Lucas S."/>
            <person name="Mayer K.F."/>
            <person name="Moreau H."/>
            <person name="Not F."/>
            <person name="Otillar R."/>
            <person name="Panaud O."/>
            <person name="Pangilinan J."/>
            <person name="Paulsen I."/>
            <person name="Piegu B."/>
            <person name="Poliakov A."/>
            <person name="Robbens S."/>
            <person name="Schmutz J."/>
            <person name="Toulza E."/>
            <person name="Wyss T."/>
            <person name="Zelensky A."/>
            <person name="Zhou K."/>
            <person name="Armbrust E.V."/>
            <person name="Bhattacharya D."/>
            <person name="Goodenough U.W."/>
            <person name="Van de Peer Y."/>
            <person name="Grigoriev I.V."/>
        </authorList>
    </citation>
    <scope>NUCLEOTIDE SEQUENCE [LARGE SCALE GENOMIC DNA]</scope>
    <source>
        <strain evidence="4 5">CCMP1545</strain>
    </source>
</reference>
<dbReference type="PANTHER" id="PTHR48081:SF8">
    <property type="entry name" value="ALPHA_BETA HYDROLASE FOLD-3 DOMAIN-CONTAINING PROTEIN-RELATED"/>
    <property type="match status" value="1"/>
</dbReference>